<name>A0A119UYD9_9BURK</name>
<dbReference type="Pfam" id="PF01609">
    <property type="entry name" value="DDE_Tnp_1"/>
    <property type="match status" value="1"/>
</dbReference>
<dbReference type="InterPro" id="IPR053520">
    <property type="entry name" value="Transposase_Tn903"/>
</dbReference>
<comment type="caution">
    <text evidence="2">The sequence shown here is derived from an EMBL/GenBank/DDBJ whole genome shotgun (WGS) entry which is preliminary data.</text>
</comment>
<dbReference type="PANTHER" id="PTHR34631:SF3">
    <property type="entry name" value="ISSOD12 TRANSPOSASE TNPA_ISSOD12"/>
    <property type="match status" value="1"/>
</dbReference>
<evidence type="ECO:0000259" key="1">
    <source>
        <dbReference type="Pfam" id="PF01609"/>
    </source>
</evidence>
<reference evidence="2 3" key="1">
    <citation type="submission" date="2015-11" db="EMBL/GenBank/DDBJ databases">
        <title>Expanding the genomic diversity of Burkholderia species for the development of highly accurate diagnostics.</title>
        <authorList>
            <person name="Sahl J."/>
            <person name="Keim P."/>
            <person name="Wagner D."/>
        </authorList>
    </citation>
    <scope>NUCLEOTIDE SEQUENCE [LARGE SCALE GENOMIC DNA]</scope>
    <source>
        <strain evidence="2 3">MSMB782WGS</strain>
    </source>
</reference>
<dbReference type="GO" id="GO:0003677">
    <property type="term" value="F:DNA binding"/>
    <property type="evidence" value="ECO:0007669"/>
    <property type="project" value="InterPro"/>
</dbReference>
<dbReference type="AlphaFoldDB" id="A0A119UYD9"/>
<dbReference type="Proteomes" id="UP000065504">
    <property type="component" value="Unassembled WGS sequence"/>
</dbReference>
<dbReference type="GO" id="GO:0006313">
    <property type="term" value="P:DNA transposition"/>
    <property type="evidence" value="ECO:0007669"/>
    <property type="project" value="InterPro"/>
</dbReference>
<evidence type="ECO:0000313" key="2">
    <source>
        <dbReference type="EMBL" id="KWK81851.1"/>
    </source>
</evidence>
<dbReference type="RefSeq" id="WP_060232804.1">
    <property type="nucleotide sequence ID" value="NZ_LPLU01000037.1"/>
</dbReference>
<dbReference type="PANTHER" id="PTHR34631">
    <property type="match status" value="1"/>
</dbReference>
<sequence length="331" mass="37287">MPYKASLKSSAPRKHPKPTYRVANACAYNQSLKRRGQLSLYCPEGDLKALFINTQPYVPGVSGRAPTYTNAYIELIYTFYRLFRWAMRQITGFMEEYWRLRGLEIAVPSFGQLSERFATLPVPVQQRCQRVADRLANGEAISLIVDSTGMSFGRASEWHRQKYGRDARRTPWRKVHLSIDPDMNIHAISVTETTVSDAAGLHAVLAVDAPVDCVIADGAYYSIAQTEAWSSCGVLPVIPPPANAVIHDQPTTRWHDQIVGYIKEKGIHAFHNKYGYGKRARVEAQISRIKRCIGSRLLTRRFESQQREGVIIANLVNLWNSFGKAVCVKTA</sequence>
<dbReference type="EMBL" id="LPLU01000037">
    <property type="protein sequence ID" value="KWK81851.1"/>
    <property type="molecule type" value="Genomic_DNA"/>
</dbReference>
<accession>A0A119UYD9</accession>
<dbReference type="InterPro" id="IPR053172">
    <property type="entry name" value="Tn903_transposase"/>
</dbReference>
<feature type="domain" description="Transposase IS4-like" evidence="1">
    <location>
        <begin position="143"/>
        <end position="317"/>
    </location>
</feature>
<protein>
    <submittedName>
        <fullName evidence="2">Transposase</fullName>
    </submittedName>
</protein>
<gene>
    <name evidence="2" type="ORF">WM16_03655</name>
</gene>
<dbReference type="GO" id="GO:0004803">
    <property type="term" value="F:transposase activity"/>
    <property type="evidence" value="ECO:0007669"/>
    <property type="project" value="InterPro"/>
</dbReference>
<dbReference type="InterPro" id="IPR002559">
    <property type="entry name" value="Transposase_11"/>
</dbReference>
<organism evidence="2 3">
    <name type="scientific">Burkholderia ubonensis</name>
    <dbReference type="NCBI Taxonomy" id="101571"/>
    <lineage>
        <taxon>Bacteria</taxon>
        <taxon>Pseudomonadati</taxon>
        <taxon>Pseudomonadota</taxon>
        <taxon>Betaproteobacteria</taxon>
        <taxon>Burkholderiales</taxon>
        <taxon>Burkholderiaceae</taxon>
        <taxon>Burkholderia</taxon>
        <taxon>Burkholderia cepacia complex</taxon>
    </lineage>
</organism>
<dbReference type="NCBIfam" id="NF033579">
    <property type="entry name" value="transpos_IS5_2"/>
    <property type="match status" value="1"/>
</dbReference>
<proteinExistence type="predicted"/>
<evidence type="ECO:0000313" key="3">
    <source>
        <dbReference type="Proteomes" id="UP000065504"/>
    </source>
</evidence>